<sequence length="59" mass="6221">MRAAVKRLFHLAGYFVSGVLMDGAGAWTGPAGVAGGMERAVLSGHIAFPGFSWLFRPPM</sequence>
<dbReference type="Proteomes" id="UP000271227">
    <property type="component" value="Unassembled WGS sequence"/>
</dbReference>
<dbReference type="InParanoid" id="A0A3M0CWX5"/>
<comment type="caution">
    <text evidence="1">The sequence shown here is derived from an EMBL/GenBank/DDBJ whole genome shotgun (WGS) entry which is preliminary data.</text>
</comment>
<name>A0A3M0CWX5_9PROT</name>
<evidence type="ECO:0000313" key="2">
    <source>
        <dbReference type="Proteomes" id="UP000271227"/>
    </source>
</evidence>
<organism evidence="1 2">
    <name type="scientific">Eilatimonas milleporae</name>
    <dbReference type="NCBI Taxonomy" id="911205"/>
    <lineage>
        <taxon>Bacteria</taxon>
        <taxon>Pseudomonadati</taxon>
        <taxon>Pseudomonadota</taxon>
        <taxon>Alphaproteobacteria</taxon>
        <taxon>Kordiimonadales</taxon>
        <taxon>Kordiimonadaceae</taxon>
        <taxon>Eilatimonas</taxon>
    </lineage>
</organism>
<dbReference type="AlphaFoldDB" id="A0A3M0CWX5"/>
<gene>
    <name evidence="1" type="ORF">BXY39_0383</name>
</gene>
<reference evidence="1 2" key="1">
    <citation type="submission" date="2018-10" db="EMBL/GenBank/DDBJ databases">
        <title>Genomic Encyclopedia of Archaeal and Bacterial Type Strains, Phase II (KMG-II): from individual species to whole genera.</title>
        <authorList>
            <person name="Goeker M."/>
        </authorList>
    </citation>
    <scope>NUCLEOTIDE SEQUENCE [LARGE SCALE GENOMIC DNA]</scope>
    <source>
        <strain evidence="1 2">DSM 25217</strain>
    </source>
</reference>
<evidence type="ECO:0000313" key="1">
    <source>
        <dbReference type="EMBL" id="RMB11896.1"/>
    </source>
</evidence>
<dbReference type="EMBL" id="REFR01000009">
    <property type="protein sequence ID" value="RMB11896.1"/>
    <property type="molecule type" value="Genomic_DNA"/>
</dbReference>
<keyword evidence="2" id="KW-1185">Reference proteome</keyword>
<proteinExistence type="predicted"/>
<accession>A0A3M0CWX5</accession>
<protein>
    <submittedName>
        <fullName evidence="1">Uncharacterized protein</fullName>
    </submittedName>
</protein>